<dbReference type="RefSeq" id="WP_328955559.1">
    <property type="nucleotide sequence ID" value="NZ_CP108110.1"/>
</dbReference>
<proteinExistence type="predicted"/>
<keyword evidence="1" id="KW-1133">Transmembrane helix</keyword>
<evidence type="ECO:0000256" key="1">
    <source>
        <dbReference type="SAM" id="Phobius"/>
    </source>
</evidence>
<feature type="transmembrane region" description="Helical" evidence="1">
    <location>
        <begin position="50"/>
        <end position="71"/>
    </location>
</feature>
<evidence type="ECO:0008006" key="4">
    <source>
        <dbReference type="Google" id="ProtNLM"/>
    </source>
</evidence>
<sequence>MSSASSVSSQSADRGDAYVKAGTIVFGLGALATLVTFVPLFLHLTPLPSAAYWLSMLMPLGFLLALTGLLLSARAQRRRVRAGA</sequence>
<gene>
    <name evidence="2" type="ORF">OHA16_18205</name>
</gene>
<evidence type="ECO:0000313" key="2">
    <source>
        <dbReference type="EMBL" id="WUQ84727.1"/>
    </source>
</evidence>
<dbReference type="Proteomes" id="UP001432222">
    <property type="component" value="Chromosome"/>
</dbReference>
<keyword evidence="1" id="KW-0812">Transmembrane</keyword>
<feature type="transmembrane region" description="Helical" evidence="1">
    <location>
        <begin position="21"/>
        <end position="44"/>
    </location>
</feature>
<organism evidence="2 3">
    <name type="scientific">Kitasatospora purpeofusca</name>
    <dbReference type="NCBI Taxonomy" id="67352"/>
    <lineage>
        <taxon>Bacteria</taxon>
        <taxon>Bacillati</taxon>
        <taxon>Actinomycetota</taxon>
        <taxon>Actinomycetes</taxon>
        <taxon>Kitasatosporales</taxon>
        <taxon>Streptomycetaceae</taxon>
        <taxon>Kitasatospora</taxon>
    </lineage>
</organism>
<accession>A0ABZ1U0K5</accession>
<evidence type="ECO:0000313" key="3">
    <source>
        <dbReference type="Proteomes" id="UP001432222"/>
    </source>
</evidence>
<keyword evidence="3" id="KW-1185">Reference proteome</keyword>
<reference evidence="2" key="1">
    <citation type="submission" date="2022-10" db="EMBL/GenBank/DDBJ databases">
        <title>The complete genomes of actinobacterial strains from the NBC collection.</title>
        <authorList>
            <person name="Joergensen T.S."/>
            <person name="Alvarez Arevalo M."/>
            <person name="Sterndorff E.B."/>
            <person name="Faurdal D."/>
            <person name="Vuksanovic O."/>
            <person name="Mourched A.-S."/>
            <person name="Charusanti P."/>
            <person name="Shaw S."/>
            <person name="Blin K."/>
            <person name="Weber T."/>
        </authorList>
    </citation>
    <scope>NUCLEOTIDE SEQUENCE</scope>
    <source>
        <strain evidence="2">NBC_00222</strain>
    </source>
</reference>
<dbReference type="EMBL" id="CP108110">
    <property type="protein sequence ID" value="WUQ84727.1"/>
    <property type="molecule type" value="Genomic_DNA"/>
</dbReference>
<protein>
    <recommendedName>
        <fullName evidence="4">Integral membrane protein</fullName>
    </recommendedName>
</protein>
<keyword evidence="1" id="KW-0472">Membrane</keyword>
<name>A0ABZ1U0K5_9ACTN</name>